<dbReference type="InterPro" id="IPR045886">
    <property type="entry name" value="ThiF/MoeB/HesA"/>
</dbReference>
<dbReference type="KEGG" id="pya:PYCH_08860"/>
<gene>
    <name evidence="2" type="ordered locus">PYCH_08860</name>
</gene>
<evidence type="ECO:0000313" key="3">
    <source>
        <dbReference type="Proteomes" id="UP000008386"/>
    </source>
</evidence>
<dbReference type="EMBL" id="CP002779">
    <property type="protein sequence ID" value="AEH24571.1"/>
    <property type="molecule type" value="Genomic_DNA"/>
</dbReference>
<dbReference type="GO" id="GO:0016779">
    <property type="term" value="F:nucleotidyltransferase activity"/>
    <property type="evidence" value="ECO:0007669"/>
    <property type="project" value="TreeGrafter"/>
</dbReference>
<dbReference type="InterPro" id="IPR000594">
    <property type="entry name" value="ThiF_NAD_FAD-bd"/>
</dbReference>
<protein>
    <submittedName>
        <fullName evidence="2">Molybdopterin biosynthesis protein moeb</fullName>
    </submittedName>
</protein>
<dbReference type="STRING" id="529709.PYCH_08860"/>
<dbReference type="CDD" id="cd00757">
    <property type="entry name" value="ThiF_MoeB_HesA_family"/>
    <property type="match status" value="1"/>
</dbReference>
<dbReference type="Pfam" id="PF00899">
    <property type="entry name" value="ThiF"/>
    <property type="match status" value="1"/>
</dbReference>
<accession>F8AJC4</accession>
<reference evidence="2 3" key="1">
    <citation type="journal article" date="2011" name="J. Bacteriol.">
        <title>Complete genome sequence of the obligate piezophilic hyperthermophilic archaeon Pyrococcus yayanosii CH1.</title>
        <authorList>
            <person name="Jun X."/>
            <person name="Lupeng L."/>
            <person name="Minjuan X."/>
            <person name="Oger P."/>
            <person name="Fengping W."/>
            <person name="Jebbar M."/>
            <person name="Xiang X."/>
        </authorList>
    </citation>
    <scope>NUCLEOTIDE SEQUENCE [LARGE SCALE GENOMIC DNA]</scope>
    <source>
        <strain evidence="3">CH1 / JCM 16557</strain>
    </source>
</reference>
<dbReference type="Proteomes" id="UP000008386">
    <property type="component" value="Chromosome"/>
</dbReference>
<dbReference type="Gene3D" id="3.40.50.720">
    <property type="entry name" value="NAD(P)-binding Rossmann-like Domain"/>
    <property type="match status" value="1"/>
</dbReference>
<dbReference type="eggNOG" id="arCOG01676">
    <property type="taxonomic scope" value="Archaea"/>
</dbReference>
<dbReference type="AlphaFoldDB" id="F8AJC4"/>
<feature type="domain" description="THIF-type NAD/FAD binding fold" evidence="1">
    <location>
        <begin position="27"/>
        <end position="245"/>
    </location>
</feature>
<evidence type="ECO:0000259" key="1">
    <source>
        <dbReference type="Pfam" id="PF00899"/>
    </source>
</evidence>
<dbReference type="GO" id="GO:0004792">
    <property type="term" value="F:thiosulfate-cyanide sulfurtransferase activity"/>
    <property type="evidence" value="ECO:0007669"/>
    <property type="project" value="TreeGrafter"/>
</dbReference>
<dbReference type="GO" id="GO:0008641">
    <property type="term" value="F:ubiquitin-like modifier activating enzyme activity"/>
    <property type="evidence" value="ECO:0007669"/>
    <property type="project" value="InterPro"/>
</dbReference>
<dbReference type="SUPFAM" id="SSF69572">
    <property type="entry name" value="Activating enzymes of the ubiquitin-like proteins"/>
    <property type="match status" value="1"/>
</dbReference>
<proteinExistence type="predicted"/>
<sequence>MIFEKIKFIKIPSNPPLVREMMDFSRHFPIIGMEGQRKLGESTVAVVGAGALGSWEVYFLYKLGIGKIIVIDRDFVDESDLPRTIYTKEDVGKPKVEALKERFDNVVGYFEDLNPSTVNLLDEADLILDGTDNIYTRQVINDYAIKMNKPWIYVGVLSTYGDVMPIIPGKTACFRCLMPKLPSRPMPTCAVAGIMSYVPPFAASLAVSLATKILLGEEVRSELIFFDTKTLEFEKIEMPRKEDCPACVRKELIFLKKQIRIERLCDGSIQITPPERMDIDFDELAKRLKALGIEYIKTSQFIQFEDDYAEILIFQGGRMVVRGVENEKEAKNFFARYLGG</sequence>
<organism evidence="2 3">
    <name type="scientific">Pyrococcus yayanosii (strain CH1 / JCM 16557)</name>
    <dbReference type="NCBI Taxonomy" id="529709"/>
    <lineage>
        <taxon>Archaea</taxon>
        <taxon>Methanobacteriati</taxon>
        <taxon>Methanobacteriota</taxon>
        <taxon>Thermococci</taxon>
        <taxon>Thermococcales</taxon>
        <taxon>Thermococcaceae</taxon>
        <taxon>Pyrococcus</taxon>
    </lineage>
</organism>
<name>F8AJC4_PYRYC</name>
<dbReference type="InterPro" id="IPR035985">
    <property type="entry name" value="Ubiquitin-activating_enz"/>
</dbReference>
<dbReference type="PANTHER" id="PTHR10953:SF102">
    <property type="entry name" value="ADENYLYLTRANSFERASE AND SULFURTRANSFERASE MOCS3"/>
    <property type="match status" value="1"/>
</dbReference>
<dbReference type="PANTHER" id="PTHR10953">
    <property type="entry name" value="UBIQUITIN-ACTIVATING ENZYME E1"/>
    <property type="match status" value="1"/>
</dbReference>
<dbReference type="HOGENOM" id="CLU_013325_10_1_2"/>
<keyword evidence="3" id="KW-1185">Reference proteome</keyword>
<dbReference type="GO" id="GO:0005737">
    <property type="term" value="C:cytoplasm"/>
    <property type="evidence" value="ECO:0007669"/>
    <property type="project" value="TreeGrafter"/>
</dbReference>
<evidence type="ECO:0000313" key="2">
    <source>
        <dbReference type="EMBL" id="AEH24571.1"/>
    </source>
</evidence>